<evidence type="ECO:0000313" key="3">
    <source>
        <dbReference type="Proteomes" id="UP000224629"/>
    </source>
</evidence>
<sequence>MIMATWPIAGIAVLGFSFLTFSLVESKYYSKVDGRNLATTDLSQRGIQLTSQQFANIVDKMEIDKDFAKYSASQILELARNSQSNFRLINIFNLGDFSSRYPFLKLNINPIENSDVEDKTLTTKVVNNNLVNVVFTAHDQLTNKTYSKVHSIRGFQGKGDIPFINFNVDQQKSSFILHPVEPTKKWNVLSFVDSLNNEYKKTKDAKATLEKYGSFLLLDSNDVVIDFPDKTRFDFQTDSNGNIIFKNIKDSTGNLWIPFDIFDEQNKKIRSFDLKVGNLLDYNEINNYLNNLLKNNDDLIVLKDEKIQEMVAKNVSLSTFLISNSGIRHFFDTTKLDSLFTNSLPNFGIRLITANRQYDRLGQVDLMIQMNFKAKTNLNPSENQSSGENQAQKPTEESERKTEKTQSESESQDGTAPKTQGESATENQVVQNQKTLKNTASLFQETEVQPENQVEKPSVQTEDELEVQKNYRDFNFIYTLKPFKDLPQRYLNSAIKDNDYYVIKDKFNYLNGSEIINNLKTINASFYSFEENKDTNKGYEIVNLTSSPTYDSLTSQKAIVAWFKDFFNDSLEFPSWKKTKPTEKPEEILAEIFAKMNNIINSKQIFSYGVKYNLFFDNLARELKITISIHDKFNKVLGKKVVKLAGLAPANPPLFVAKQNLATFFIDGGGGYKLKDQNNFASPKNIEALKSITNPQVSITTVNNKTTNSDKTIKLVKNGEVLQPSLNDEPLKFVYQTEENKAYEDVTFDEKKPFFFGFSVQNNLENGKHKVLLSFSKKGTETTENNDNNLIWIKRFDKKSEVKSQISDDSSEIAGDSPVWVIGVSKKNEIDTTAQNGQPTKKIIGILPVEDGQFTNFVLSYNGFSENSATSGAGQGTSTNKKIKVKIASSKSKNQPEIELEEDFWGTTQTSGTAQTNNLSLILGDSENKNTINSEVLFRFFTQFQYEFSDKKTFEEAFNNSLK</sequence>
<organism evidence="2 3">
    <name type="scientific">Mesomycoplasma dispar</name>
    <dbReference type="NCBI Taxonomy" id="86660"/>
    <lineage>
        <taxon>Bacteria</taxon>
        <taxon>Bacillati</taxon>
        <taxon>Mycoplasmatota</taxon>
        <taxon>Mycoplasmoidales</taxon>
        <taxon>Metamycoplasmataceae</taxon>
        <taxon>Mesomycoplasma</taxon>
    </lineage>
</organism>
<gene>
    <name evidence="2" type="ORF">CSW10_03555</name>
</gene>
<feature type="compositionally biased region" description="Polar residues" evidence="1">
    <location>
        <begin position="377"/>
        <end position="393"/>
    </location>
</feature>
<feature type="compositionally biased region" description="Polar residues" evidence="1">
    <location>
        <begin position="408"/>
        <end position="428"/>
    </location>
</feature>
<dbReference type="NCBIfam" id="NF038058">
    <property type="entry name" value="adhes_P110_Nter"/>
    <property type="match status" value="1"/>
</dbReference>
<protein>
    <recommendedName>
        <fullName evidence="4">P102/LppT family protein</fullName>
    </recommendedName>
</protein>
<proteinExistence type="predicted"/>
<dbReference type="Proteomes" id="UP000224629">
    <property type="component" value="Chromosome"/>
</dbReference>
<reference evidence="2" key="1">
    <citation type="submission" date="2017-10" db="EMBL/GenBank/DDBJ databases">
        <title>Genome-wide analysis of the first isolated strain mycoplasma dispar GS01.</title>
        <authorList>
            <person name="Hao H."/>
            <person name="Chen S."/>
            <person name="Zhao P."/>
            <person name="Chu Y."/>
            <person name="Liu Y."/>
        </authorList>
    </citation>
    <scope>NUCLEOTIDE SEQUENCE [LARGE SCALE GENOMIC DNA]</scope>
    <source>
        <strain evidence="2">GS01</strain>
    </source>
</reference>
<evidence type="ECO:0000256" key="1">
    <source>
        <dbReference type="SAM" id="MobiDB-lite"/>
    </source>
</evidence>
<feature type="region of interest" description="Disordered" evidence="1">
    <location>
        <begin position="377"/>
        <end position="428"/>
    </location>
</feature>
<accession>A0ABN5DUZ3</accession>
<dbReference type="EMBL" id="CP024161">
    <property type="protein sequence ID" value="ATP60075.1"/>
    <property type="molecule type" value="Genomic_DNA"/>
</dbReference>
<keyword evidence="3" id="KW-1185">Reference proteome</keyword>
<name>A0ABN5DUZ3_9BACT</name>
<evidence type="ECO:0000313" key="2">
    <source>
        <dbReference type="EMBL" id="ATP60075.1"/>
    </source>
</evidence>
<feature type="compositionally biased region" description="Basic and acidic residues" evidence="1">
    <location>
        <begin position="394"/>
        <end position="407"/>
    </location>
</feature>
<evidence type="ECO:0008006" key="4">
    <source>
        <dbReference type="Google" id="ProtNLM"/>
    </source>
</evidence>